<protein>
    <submittedName>
        <fullName evidence="4">Acyltransferase family protein</fullName>
        <ecNumber evidence="4">2.3.-.-</ecNumber>
    </submittedName>
</protein>
<dbReference type="InterPro" id="IPR050879">
    <property type="entry name" value="Acyltransferase_3"/>
</dbReference>
<feature type="transmembrane region" description="Helical" evidence="2">
    <location>
        <begin position="352"/>
        <end position="371"/>
    </location>
</feature>
<feature type="transmembrane region" description="Helical" evidence="2">
    <location>
        <begin position="391"/>
        <end position="412"/>
    </location>
</feature>
<feature type="transmembrane region" description="Helical" evidence="2">
    <location>
        <begin position="99"/>
        <end position="119"/>
    </location>
</feature>
<feature type="transmembrane region" description="Helical" evidence="2">
    <location>
        <begin position="34"/>
        <end position="55"/>
    </location>
</feature>
<evidence type="ECO:0000259" key="3">
    <source>
        <dbReference type="Pfam" id="PF01757"/>
    </source>
</evidence>
<feature type="transmembrane region" description="Helical" evidence="2">
    <location>
        <begin position="329"/>
        <end position="345"/>
    </location>
</feature>
<keyword evidence="2" id="KW-0472">Membrane</keyword>
<feature type="domain" description="Acyltransferase 3" evidence="3">
    <location>
        <begin position="30"/>
        <end position="410"/>
    </location>
</feature>
<feature type="transmembrane region" description="Helical" evidence="2">
    <location>
        <begin position="291"/>
        <end position="309"/>
    </location>
</feature>
<keyword evidence="2" id="KW-1133">Transmembrane helix</keyword>
<feature type="transmembrane region" description="Helical" evidence="2">
    <location>
        <begin position="215"/>
        <end position="232"/>
    </location>
</feature>
<dbReference type="PANTHER" id="PTHR23028">
    <property type="entry name" value="ACETYLTRANSFERASE"/>
    <property type="match status" value="1"/>
</dbReference>
<keyword evidence="2" id="KW-0812">Transmembrane</keyword>
<feature type="region of interest" description="Disordered" evidence="1">
    <location>
        <begin position="1"/>
        <end position="24"/>
    </location>
</feature>
<dbReference type="RefSeq" id="WP_369183115.1">
    <property type="nucleotide sequence ID" value="NZ_CP163445.1"/>
</dbReference>
<organism evidence="4">
    <name type="scientific">Streptomyces sp. Y1</name>
    <dbReference type="NCBI Taxonomy" id="3238634"/>
    <lineage>
        <taxon>Bacteria</taxon>
        <taxon>Bacillati</taxon>
        <taxon>Actinomycetota</taxon>
        <taxon>Actinomycetes</taxon>
        <taxon>Kitasatosporales</taxon>
        <taxon>Streptomycetaceae</taxon>
        <taxon>Streptomyces</taxon>
    </lineage>
</organism>
<dbReference type="PANTHER" id="PTHR23028:SF131">
    <property type="entry name" value="BLR2367 PROTEIN"/>
    <property type="match status" value="1"/>
</dbReference>
<gene>
    <name evidence="4" type="ORF">AB2U05_10990</name>
</gene>
<evidence type="ECO:0000256" key="2">
    <source>
        <dbReference type="SAM" id="Phobius"/>
    </source>
</evidence>
<feature type="transmembrane region" description="Helical" evidence="2">
    <location>
        <begin position="184"/>
        <end position="203"/>
    </location>
</feature>
<feature type="transmembrane region" description="Helical" evidence="2">
    <location>
        <begin position="239"/>
        <end position="256"/>
    </location>
</feature>
<dbReference type="EC" id="2.3.-.-" evidence="4"/>
<reference evidence="4" key="1">
    <citation type="submission" date="2024-07" db="EMBL/GenBank/DDBJ databases">
        <authorList>
            <person name="Yu S.T."/>
        </authorList>
    </citation>
    <scope>NUCLEOTIDE SEQUENCE</scope>
    <source>
        <strain evidence="4">Y1</strain>
    </source>
</reference>
<dbReference type="Pfam" id="PF01757">
    <property type="entry name" value="Acyl_transf_3"/>
    <property type="match status" value="1"/>
</dbReference>
<sequence length="468" mass="51000">MKLIERASRRRTGGQAVDGAPPSPAPSRLAWLDALRGIAALSVAVYHLALPFYWIPHGTKVPGYADPGVFGVMLFFLVSGYIIPASLERRGDVRGFWAGRYFRILPVAVLTVVGSLLILPRPYAVVQGFAFDHPLLSSVANGLMLQDMMGVPNIIGVMWTLTYEMIFYYFVTALFVMGWHRKSAPIAIGFAGFALVLGSWLALGTISTDLASTRHLVAAAALVVVMAMACIFSGRFDLTRWGGLMLGGLGLALILLNSRAAGFETMMIFATMFAGTVLYRLEHGQIDRLPAILTCVFVAASGFTVGYLYNRGAAMGRTFTGGSWTSFSYAYLAAWAVFAIGMLLRKRRWPRWLSWLGAISFSVYLLHNPLIHGMNWMLQGHAPIVTWKDRSIQFAAFMGALLLISWIAYRLVEIPFQNLGRKAVKALNRRFPAGFTPPPVAGERPAAGTVVAQAAPIEPEKALSGTGS</sequence>
<keyword evidence="4" id="KW-0012">Acyltransferase</keyword>
<dbReference type="GO" id="GO:0016747">
    <property type="term" value="F:acyltransferase activity, transferring groups other than amino-acyl groups"/>
    <property type="evidence" value="ECO:0007669"/>
    <property type="project" value="InterPro"/>
</dbReference>
<dbReference type="GO" id="GO:0016020">
    <property type="term" value="C:membrane"/>
    <property type="evidence" value="ECO:0007669"/>
    <property type="project" value="TreeGrafter"/>
</dbReference>
<feature type="transmembrane region" description="Helical" evidence="2">
    <location>
        <begin position="67"/>
        <end position="87"/>
    </location>
</feature>
<feature type="transmembrane region" description="Helical" evidence="2">
    <location>
        <begin position="154"/>
        <end position="177"/>
    </location>
</feature>
<proteinExistence type="predicted"/>
<name>A0AB39TIC2_9ACTN</name>
<evidence type="ECO:0000256" key="1">
    <source>
        <dbReference type="SAM" id="MobiDB-lite"/>
    </source>
</evidence>
<dbReference type="EMBL" id="CP163445">
    <property type="protein sequence ID" value="XDQ78945.1"/>
    <property type="molecule type" value="Genomic_DNA"/>
</dbReference>
<evidence type="ECO:0000313" key="4">
    <source>
        <dbReference type="EMBL" id="XDQ78945.1"/>
    </source>
</evidence>
<dbReference type="InterPro" id="IPR002656">
    <property type="entry name" value="Acyl_transf_3_dom"/>
</dbReference>
<feature type="transmembrane region" description="Helical" evidence="2">
    <location>
        <begin position="262"/>
        <end position="279"/>
    </location>
</feature>
<dbReference type="GO" id="GO:0000271">
    <property type="term" value="P:polysaccharide biosynthetic process"/>
    <property type="evidence" value="ECO:0007669"/>
    <property type="project" value="TreeGrafter"/>
</dbReference>
<keyword evidence="4" id="KW-0808">Transferase</keyword>
<accession>A0AB39TIC2</accession>
<dbReference type="AlphaFoldDB" id="A0AB39TIC2"/>